<dbReference type="AlphaFoldDB" id="A0A6A5SQB2"/>
<dbReference type="Proteomes" id="UP000800038">
    <property type="component" value="Unassembled WGS sequence"/>
</dbReference>
<organism evidence="1 2">
    <name type="scientific">Clathrospora elynae</name>
    <dbReference type="NCBI Taxonomy" id="706981"/>
    <lineage>
        <taxon>Eukaryota</taxon>
        <taxon>Fungi</taxon>
        <taxon>Dikarya</taxon>
        <taxon>Ascomycota</taxon>
        <taxon>Pezizomycotina</taxon>
        <taxon>Dothideomycetes</taxon>
        <taxon>Pleosporomycetidae</taxon>
        <taxon>Pleosporales</taxon>
        <taxon>Diademaceae</taxon>
        <taxon>Clathrospora</taxon>
    </lineage>
</organism>
<evidence type="ECO:0000313" key="2">
    <source>
        <dbReference type="Proteomes" id="UP000800038"/>
    </source>
</evidence>
<protein>
    <submittedName>
        <fullName evidence="1">Uncharacterized protein</fullName>
    </submittedName>
</protein>
<keyword evidence="2" id="KW-1185">Reference proteome</keyword>
<dbReference type="EMBL" id="ML976031">
    <property type="protein sequence ID" value="KAF1942825.1"/>
    <property type="molecule type" value="Genomic_DNA"/>
</dbReference>
<evidence type="ECO:0000313" key="1">
    <source>
        <dbReference type="EMBL" id="KAF1942825.1"/>
    </source>
</evidence>
<sequence>MGYTFSIPDALTKVQSKLDQPLNVGRALGAMLYYIVPLISTLEELSDVFQALDVKQTRLFNKGVNKALPGVQWVVYPDRNVVVEIGESEDWTIWLRGQCEELGMREARDGKKVLEEMQISPSLNKPCYSALR</sequence>
<gene>
    <name evidence="1" type="ORF">EJ02DRAFT_433670</name>
</gene>
<name>A0A6A5SQB2_9PLEO</name>
<reference evidence="1" key="1">
    <citation type="journal article" date="2020" name="Stud. Mycol.">
        <title>101 Dothideomycetes genomes: a test case for predicting lifestyles and emergence of pathogens.</title>
        <authorList>
            <person name="Haridas S."/>
            <person name="Albert R."/>
            <person name="Binder M."/>
            <person name="Bloem J."/>
            <person name="Labutti K."/>
            <person name="Salamov A."/>
            <person name="Andreopoulos B."/>
            <person name="Baker S."/>
            <person name="Barry K."/>
            <person name="Bills G."/>
            <person name="Bluhm B."/>
            <person name="Cannon C."/>
            <person name="Castanera R."/>
            <person name="Culley D."/>
            <person name="Daum C."/>
            <person name="Ezra D."/>
            <person name="Gonzalez J."/>
            <person name="Henrissat B."/>
            <person name="Kuo A."/>
            <person name="Liang C."/>
            <person name="Lipzen A."/>
            <person name="Lutzoni F."/>
            <person name="Magnuson J."/>
            <person name="Mondo S."/>
            <person name="Nolan M."/>
            <person name="Ohm R."/>
            <person name="Pangilinan J."/>
            <person name="Park H.-J."/>
            <person name="Ramirez L."/>
            <person name="Alfaro M."/>
            <person name="Sun H."/>
            <person name="Tritt A."/>
            <person name="Yoshinaga Y."/>
            <person name="Zwiers L.-H."/>
            <person name="Turgeon B."/>
            <person name="Goodwin S."/>
            <person name="Spatafora J."/>
            <person name="Crous P."/>
            <person name="Grigoriev I."/>
        </authorList>
    </citation>
    <scope>NUCLEOTIDE SEQUENCE</scope>
    <source>
        <strain evidence="1">CBS 161.51</strain>
    </source>
</reference>
<dbReference type="OrthoDB" id="3786143at2759"/>
<accession>A0A6A5SQB2</accession>
<proteinExistence type="predicted"/>